<dbReference type="Proteomes" id="UP000800097">
    <property type="component" value="Unassembled WGS sequence"/>
</dbReference>
<evidence type="ECO:0000256" key="11">
    <source>
        <dbReference type="PROSITE-ProRule" id="PRU00175"/>
    </source>
</evidence>
<evidence type="ECO:0000259" key="12">
    <source>
        <dbReference type="PROSITE" id="PS50089"/>
    </source>
</evidence>
<dbReference type="InterPro" id="IPR002867">
    <property type="entry name" value="IBR_dom"/>
</dbReference>
<evidence type="ECO:0000256" key="6">
    <source>
        <dbReference type="ARBA" id="ARBA00022737"/>
    </source>
</evidence>
<dbReference type="SUPFAM" id="SSF54495">
    <property type="entry name" value="UBC-like"/>
    <property type="match status" value="1"/>
</dbReference>
<keyword evidence="16" id="KW-1185">Reference proteome</keyword>
<evidence type="ECO:0000256" key="2">
    <source>
        <dbReference type="ARBA" id="ARBA00004906"/>
    </source>
</evidence>
<keyword evidence="5" id="KW-0479">Metal-binding</keyword>
<dbReference type="AlphaFoldDB" id="A0A6A6JCP7"/>
<proteinExistence type="inferred from homology"/>
<evidence type="ECO:0000256" key="10">
    <source>
        <dbReference type="ARBA" id="ARBA00044508"/>
    </source>
</evidence>
<dbReference type="Pfam" id="PF01485">
    <property type="entry name" value="IBR"/>
    <property type="match status" value="1"/>
</dbReference>
<dbReference type="Gene3D" id="3.10.110.10">
    <property type="entry name" value="Ubiquitin Conjugating Enzyme"/>
    <property type="match status" value="1"/>
</dbReference>
<dbReference type="InterPro" id="IPR006575">
    <property type="entry name" value="RWD_dom"/>
</dbReference>
<dbReference type="InterPro" id="IPR047548">
    <property type="entry name" value="Rcat_RBR_RNF14"/>
</dbReference>
<dbReference type="OrthoDB" id="1431934at2759"/>
<dbReference type="PANTHER" id="PTHR11685">
    <property type="entry name" value="RBR FAMILY RING FINGER AND IBR DOMAIN-CONTAINING"/>
    <property type="match status" value="1"/>
</dbReference>
<dbReference type="InterPro" id="IPR016135">
    <property type="entry name" value="UBQ-conjugating_enzyme/RWD"/>
</dbReference>
<dbReference type="PROSITE" id="PS50908">
    <property type="entry name" value="RWD"/>
    <property type="match status" value="1"/>
</dbReference>
<reference evidence="15" key="1">
    <citation type="journal article" date="2020" name="Stud. Mycol.">
        <title>101 Dothideomycetes genomes: a test case for predicting lifestyles and emergence of pathogens.</title>
        <authorList>
            <person name="Haridas S."/>
            <person name="Albert R."/>
            <person name="Binder M."/>
            <person name="Bloem J."/>
            <person name="Labutti K."/>
            <person name="Salamov A."/>
            <person name="Andreopoulos B."/>
            <person name="Baker S."/>
            <person name="Barry K."/>
            <person name="Bills G."/>
            <person name="Bluhm B."/>
            <person name="Cannon C."/>
            <person name="Castanera R."/>
            <person name="Culley D."/>
            <person name="Daum C."/>
            <person name="Ezra D."/>
            <person name="Gonzalez J."/>
            <person name="Henrissat B."/>
            <person name="Kuo A."/>
            <person name="Liang C."/>
            <person name="Lipzen A."/>
            <person name="Lutzoni F."/>
            <person name="Magnuson J."/>
            <person name="Mondo S."/>
            <person name="Nolan M."/>
            <person name="Ohm R."/>
            <person name="Pangilinan J."/>
            <person name="Park H.-J."/>
            <person name="Ramirez L."/>
            <person name="Alfaro M."/>
            <person name="Sun H."/>
            <person name="Tritt A."/>
            <person name="Yoshinaga Y."/>
            <person name="Zwiers L.-H."/>
            <person name="Turgeon B."/>
            <person name="Goodwin S."/>
            <person name="Spatafora J."/>
            <person name="Crous P."/>
            <person name="Grigoriev I."/>
        </authorList>
    </citation>
    <scope>NUCLEOTIDE SEQUENCE</scope>
    <source>
        <strain evidence="15">CBS 379.55</strain>
    </source>
</reference>
<evidence type="ECO:0000256" key="4">
    <source>
        <dbReference type="ARBA" id="ARBA00022679"/>
    </source>
</evidence>
<dbReference type="Gene3D" id="3.30.40.10">
    <property type="entry name" value="Zinc/RING finger domain, C3HC4 (zinc finger)"/>
    <property type="match status" value="1"/>
</dbReference>
<comment type="catalytic activity">
    <reaction evidence="1">
        <text>[E2 ubiquitin-conjugating enzyme]-S-ubiquitinyl-L-cysteine + [acceptor protein]-L-lysine = [E2 ubiquitin-conjugating enzyme]-L-cysteine + [acceptor protein]-N(6)-ubiquitinyl-L-lysine.</text>
        <dbReference type="EC" id="2.3.2.31"/>
    </reaction>
</comment>
<evidence type="ECO:0000259" key="13">
    <source>
        <dbReference type="PROSITE" id="PS50908"/>
    </source>
</evidence>
<dbReference type="EC" id="2.3.2.31" evidence="3"/>
<evidence type="ECO:0000256" key="8">
    <source>
        <dbReference type="ARBA" id="ARBA00022786"/>
    </source>
</evidence>
<dbReference type="InterPro" id="IPR017907">
    <property type="entry name" value="Znf_RING_CS"/>
</dbReference>
<evidence type="ECO:0000256" key="7">
    <source>
        <dbReference type="ARBA" id="ARBA00022771"/>
    </source>
</evidence>
<comment type="pathway">
    <text evidence="2">Protein modification; protein ubiquitination.</text>
</comment>
<dbReference type="InterPro" id="IPR044066">
    <property type="entry name" value="TRIAD_supradom"/>
</dbReference>
<evidence type="ECO:0000256" key="5">
    <source>
        <dbReference type="ARBA" id="ARBA00022723"/>
    </source>
</evidence>
<dbReference type="SMART" id="SM00647">
    <property type="entry name" value="IBR"/>
    <property type="match status" value="2"/>
</dbReference>
<keyword evidence="6" id="KW-0677">Repeat</keyword>
<feature type="domain" description="RING-type" evidence="14">
    <location>
        <begin position="170"/>
        <end position="437"/>
    </location>
</feature>
<dbReference type="Pfam" id="PF22191">
    <property type="entry name" value="IBR_1"/>
    <property type="match status" value="1"/>
</dbReference>
<evidence type="ECO:0000256" key="1">
    <source>
        <dbReference type="ARBA" id="ARBA00001798"/>
    </source>
</evidence>
<feature type="domain" description="RING-type" evidence="12">
    <location>
        <begin position="174"/>
        <end position="208"/>
    </location>
</feature>
<keyword evidence="9" id="KW-0862">Zinc</keyword>
<accession>A0A6A6JCP7</accession>
<dbReference type="GO" id="GO:0016567">
    <property type="term" value="P:protein ubiquitination"/>
    <property type="evidence" value="ECO:0007669"/>
    <property type="project" value="InterPro"/>
</dbReference>
<dbReference type="PROSITE" id="PS50089">
    <property type="entry name" value="ZF_RING_2"/>
    <property type="match status" value="1"/>
</dbReference>
<dbReference type="InterPro" id="IPR013083">
    <property type="entry name" value="Znf_RING/FYVE/PHD"/>
</dbReference>
<dbReference type="SMART" id="SM00591">
    <property type="entry name" value="RWD"/>
    <property type="match status" value="1"/>
</dbReference>
<comment type="similarity">
    <text evidence="10">Belongs to the RBR family. RNF14 subfamily.</text>
</comment>
<dbReference type="GeneID" id="54552001"/>
<dbReference type="PROSITE" id="PS00518">
    <property type="entry name" value="ZF_RING_1"/>
    <property type="match status" value="1"/>
</dbReference>
<evidence type="ECO:0000313" key="16">
    <source>
        <dbReference type="Proteomes" id="UP000800097"/>
    </source>
</evidence>
<dbReference type="CDD" id="cd23820">
    <property type="entry name" value="RWD_RNF14"/>
    <property type="match status" value="1"/>
</dbReference>
<dbReference type="RefSeq" id="XP_033651741.1">
    <property type="nucleotide sequence ID" value="XM_033798826.1"/>
</dbReference>
<name>A0A6A6JCP7_WESOR</name>
<dbReference type="CDD" id="cd20354">
    <property type="entry name" value="Rcat_RBR_RNF14"/>
    <property type="match status" value="1"/>
</dbReference>
<organism evidence="15 16">
    <name type="scientific">Westerdykella ornata</name>
    <dbReference type="NCBI Taxonomy" id="318751"/>
    <lineage>
        <taxon>Eukaryota</taxon>
        <taxon>Fungi</taxon>
        <taxon>Dikarya</taxon>
        <taxon>Ascomycota</taxon>
        <taxon>Pezizomycotina</taxon>
        <taxon>Dothideomycetes</taxon>
        <taxon>Pleosporomycetidae</taxon>
        <taxon>Pleosporales</taxon>
        <taxon>Sporormiaceae</taxon>
        <taxon>Westerdykella</taxon>
    </lineage>
</organism>
<evidence type="ECO:0000259" key="14">
    <source>
        <dbReference type="PROSITE" id="PS51873"/>
    </source>
</evidence>
<dbReference type="FunFam" id="1.20.120.1750:FF:000061">
    <property type="entry name" value="RBR-type E3 ubiquitin transferase"/>
    <property type="match status" value="1"/>
</dbReference>
<dbReference type="InterPro" id="IPR001841">
    <property type="entry name" value="Znf_RING"/>
</dbReference>
<dbReference type="Gene3D" id="1.20.120.1750">
    <property type="match status" value="1"/>
</dbReference>
<protein>
    <recommendedName>
        <fullName evidence="3">RBR-type E3 ubiquitin transferase</fullName>
        <ecNumber evidence="3">2.3.2.31</ecNumber>
    </recommendedName>
</protein>
<dbReference type="CDD" id="cd23134">
    <property type="entry name" value="RING-HC_ITT1-like"/>
    <property type="match status" value="1"/>
</dbReference>
<sequence>MAEFPPDDERIDELTTLQSIYPELVLDFDHPPIPTARIELPVAPEKPLPVVCDSDSSVRNLSHLPPLIIDIILSEGYPTERAPTFNLTADPPWLPDRVLEQLMEKGHALWEEYGGMQMLFAYLSFLEESARTAFGAADSARDGVLKLPDTLRTPMLELNEKLGKELFDKGTYDCGICLEPKKGGACHRIRHCGHVFCKACLQDYYNNCIKEGDVNNVKCLSPDCGKTGDVKVDRKKKDRLLSPKELLQIPLELETVKRYAQIKRKKKIESDPTIVFCPRKWCQGAMRTEKYPKITDVSQMDESDIEDGEPVAAPKATDQEIKFRGAPNTDRLVICEDCSLAFCKVCLAPWHGDFERCINREQKDLTEEDQASLNYILKNTSPCPTCSVPCSKSYGCNHMTCFQCKTHFCYLCGAWLQPENPYGHFNNKKNKACFQRLMDGAMGDQANGEIRFGGRRGAEQEAEFWEQEALRIQMEELGG</sequence>
<dbReference type="InterPro" id="IPR031127">
    <property type="entry name" value="E3_UB_ligase_RBR"/>
</dbReference>
<gene>
    <name evidence="15" type="ORF">EI97DRAFT_435309</name>
</gene>
<dbReference type="PROSITE" id="PS51873">
    <property type="entry name" value="TRIAD"/>
    <property type="match status" value="1"/>
</dbReference>
<dbReference type="GO" id="GO:0008270">
    <property type="term" value="F:zinc ion binding"/>
    <property type="evidence" value="ECO:0007669"/>
    <property type="project" value="UniProtKB-KW"/>
</dbReference>
<keyword evidence="7 11" id="KW-0863">Zinc-finger</keyword>
<evidence type="ECO:0000256" key="3">
    <source>
        <dbReference type="ARBA" id="ARBA00012251"/>
    </source>
</evidence>
<evidence type="ECO:0000256" key="9">
    <source>
        <dbReference type="ARBA" id="ARBA00022833"/>
    </source>
</evidence>
<feature type="domain" description="RWD" evidence="13">
    <location>
        <begin position="12"/>
        <end position="133"/>
    </location>
</feature>
<dbReference type="FunFam" id="3.30.40.10:FF:000416">
    <property type="entry name" value="RBR-type E3 ubiquitin transferase"/>
    <property type="match status" value="1"/>
</dbReference>
<evidence type="ECO:0000313" key="15">
    <source>
        <dbReference type="EMBL" id="KAF2274202.1"/>
    </source>
</evidence>
<dbReference type="Pfam" id="PF05773">
    <property type="entry name" value="RWD"/>
    <property type="match status" value="1"/>
</dbReference>
<dbReference type="EMBL" id="ML986504">
    <property type="protein sequence ID" value="KAF2274202.1"/>
    <property type="molecule type" value="Genomic_DNA"/>
</dbReference>
<dbReference type="GO" id="GO:0061630">
    <property type="term" value="F:ubiquitin protein ligase activity"/>
    <property type="evidence" value="ECO:0007669"/>
    <property type="project" value="UniProtKB-EC"/>
</dbReference>
<keyword evidence="4" id="KW-0808">Transferase</keyword>
<keyword evidence="8" id="KW-0833">Ubl conjugation pathway</keyword>
<dbReference type="SUPFAM" id="SSF57850">
    <property type="entry name" value="RING/U-box"/>
    <property type="match status" value="2"/>
</dbReference>